<dbReference type="EMBL" id="HACG01029983">
    <property type="protein sequence ID" value="CEK76848.1"/>
    <property type="molecule type" value="Transcribed_RNA"/>
</dbReference>
<protein>
    <submittedName>
        <fullName evidence="1">Uncharacterized protein</fullName>
    </submittedName>
</protein>
<reference evidence="1" key="1">
    <citation type="submission" date="2014-12" db="EMBL/GenBank/DDBJ databases">
        <title>Insight into the proteome of Arion vulgaris.</title>
        <authorList>
            <person name="Aradska J."/>
            <person name="Bulat T."/>
            <person name="Smidak R."/>
            <person name="Sarate P."/>
            <person name="Gangsoo J."/>
            <person name="Sialana F."/>
            <person name="Bilban M."/>
            <person name="Lubec G."/>
        </authorList>
    </citation>
    <scope>NUCLEOTIDE SEQUENCE</scope>
    <source>
        <tissue evidence="1">Skin</tissue>
    </source>
</reference>
<dbReference type="AlphaFoldDB" id="A0A0B7A7T4"/>
<organism evidence="1">
    <name type="scientific">Arion vulgaris</name>
    <dbReference type="NCBI Taxonomy" id="1028688"/>
    <lineage>
        <taxon>Eukaryota</taxon>
        <taxon>Metazoa</taxon>
        <taxon>Spiralia</taxon>
        <taxon>Lophotrochozoa</taxon>
        <taxon>Mollusca</taxon>
        <taxon>Gastropoda</taxon>
        <taxon>Heterobranchia</taxon>
        <taxon>Euthyneura</taxon>
        <taxon>Panpulmonata</taxon>
        <taxon>Eupulmonata</taxon>
        <taxon>Stylommatophora</taxon>
        <taxon>Helicina</taxon>
        <taxon>Arionoidea</taxon>
        <taxon>Arionidae</taxon>
        <taxon>Arion</taxon>
    </lineage>
</organism>
<proteinExistence type="predicted"/>
<gene>
    <name evidence="1" type="primary">ORF101820</name>
</gene>
<sequence length="129" mass="14169">MRLPGTTIAGVITSGRSLTAPRPKQVGNLHLSEIVLSIRSIVESGTRSHLKILSNVSSSASQSQQIANKWLLSPCMFLYSQQQSDSFTLDDNPARDDLLLMPPSSDCTKLLLVHKYMSTSSFFLQLCLT</sequence>
<name>A0A0B7A7T4_9EUPU</name>
<accession>A0A0B7A7T4</accession>
<evidence type="ECO:0000313" key="1">
    <source>
        <dbReference type="EMBL" id="CEK76848.1"/>
    </source>
</evidence>